<evidence type="ECO:0000313" key="2">
    <source>
        <dbReference type="EMBL" id="RAW49541.1"/>
    </source>
</evidence>
<reference evidence="4 5" key="1">
    <citation type="submission" date="2018-02" db="EMBL/GenBank/DDBJ databases">
        <title>Complete genome sequencing of Faecalibacterium prausnitzii strains isolated from the human gut.</title>
        <authorList>
            <person name="Fitzgerald B.C."/>
            <person name="Shkoporov A.N."/>
            <person name="Ross P.R."/>
            <person name="Hill C."/>
        </authorList>
    </citation>
    <scope>NUCLEOTIDE SEQUENCE [LARGE SCALE GENOMIC DNA]</scope>
    <source>
        <strain evidence="3 4">APC923/61-1</strain>
        <strain evidence="2 5">APC942/8-14-2</strain>
    </source>
</reference>
<evidence type="ECO:0000313" key="4">
    <source>
        <dbReference type="Proteomes" id="UP000250583"/>
    </source>
</evidence>
<dbReference type="Proteomes" id="UP000251634">
    <property type="component" value="Unassembled WGS sequence"/>
</dbReference>
<dbReference type="EMBL" id="PRLE01000005">
    <property type="protein sequence ID" value="RAW58296.1"/>
    <property type="molecule type" value="Genomic_DNA"/>
</dbReference>
<evidence type="ECO:0000313" key="3">
    <source>
        <dbReference type="EMBL" id="RAW58296.1"/>
    </source>
</evidence>
<accession>A0A329UB45</accession>
<sequence length="93" mass="10626">MAKEKAKGGPQPAQRLPGAEDACISQEQLEIVEWYRKVKFRKNLLGGVDEVQMWKKLEELYGLYENAIRAERARYNALLEAHTPPGENHEEGC</sequence>
<protein>
    <submittedName>
        <fullName evidence="3">Uncharacterized protein</fullName>
    </submittedName>
</protein>
<gene>
    <name evidence="3" type="ORF">C4N22_10140</name>
    <name evidence="2" type="ORF">C4N25_08535</name>
</gene>
<dbReference type="AlphaFoldDB" id="A0A329UB45"/>
<organism evidence="3 4">
    <name type="scientific">Faecalibacterium prausnitzii</name>
    <dbReference type="NCBI Taxonomy" id="853"/>
    <lineage>
        <taxon>Bacteria</taxon>
        <taxon>Bacillati</taxon>
        <taxon>Bacillota</taxon>
        <taxon>Clostridia</taxon>
        <taxon>Eubacteriales</taxon>
        <taxon>Oscillospiraceae</taxon>
        <taxon>Faecalibacterium</taxon>
    </lineage>
</organism>
<dbReference type="Proteomes" id="UP000250583">
    <property type="component" value="Unassembled WGS sequence"/>
</dbReference>
<dbReference type="OrthoDB" id="2054077at2"/>
<proteinExistence type="predicted"/>
<evidence type="ECO:0000256" key="1">
    <source>
        <dbReference type="SAM" id="MobiDB-lite"/>
    </source>
</evidence>
<comment type="caution">
    <text evidence="3">The sequence shown here is derived from an EMBL/GenBank/DDBJ whole genome shotgun (WGS) entry which is preliminary data.</text>
</comment>
<feature type="region of interest" description="Disordered" evidence="1">
    <location>
        <begin position="1"/>
        <end position="20"/>
    </location>
</feature>
<dbReference type="EMBL" id="PRKZ01000005">
    <property type="protein sequence ID" value="RAW49541.1"/>
    <property type="molecule type" value="Genomic_DNA"/>
</dbReference>
<name>A0A329UB45_9FIRM</name>
<evidence type="ECO:0000313" key="5">
    <source>
        <dbReference type="Proteomes" id="UP000251634"/>
    </source>
</evidence>
<dbReference type="RefSeq" id="WP_112115717.1">
    <property type="nucleotide sequence ID" value="NZ_DAWEON010000015.1"/>
</dbReference>